<feature type="transmembrane region" description="Helical" evidence="7">
    <location>
        <begin position="301"/>
        <end position="327"/>
    </location>
</feature>
<dbReference type="PANTHER" id="PTHR22730">
    <property type="entry name" value="PROMININ PROM PROTEIN"/>
    <property type="match status" value="1"/>
</dbReference>
<evidence type="ECO:0000256" key="2">
    <source>
        <dbReference type="ARBA" id="ARBA00006058"/>
    </source>
</evidence>
<dbReference type="AlphaFoldDB" id="A0A851EZP7"/>
<dbReference type="PANTHER" id="PTHR22730:SF6">
    <property type="entry name" value="PROMININ-2"/>
    <property type="match status" value="1"/>
</dbReference>
<dbReference type="GO" id="GO:0071914">
    <property type="term" value="C:prominosome"/>
    <property type="evidence" value="ECO:0007669"/>
    <property type="project" value="TreeGrafter"/>
</dbReference>
<evidence type="ECO:0000256" key="6">
    <source>
        <dbReference type="ARBA" id="ARBA00023180"/>
    </source>
</evidence>
<dbReference type="GO" id="GO:0031528">
    <property type="term" value="C:microvillus membrane"/>
    <property type="evidence" value="ECO:0007669"/>
    <property type="project" value="UniProtKB-SubCell"/>
</dbReference>
<keyword evidence="5 7" id="KW-0472">Membrane</keyword>
<keyword evidence="9" id="KW-1185">Reference proteome</keyword>
<keyword evidence="4 7" id="KW-1133">Transmembrane helix</keyword>
<dbReference type="OrthoDB" id="6229420at2759"/>
<comment type="subcellular location">
    <subcellularLocation>
        <location evidence="1">Cell projection</location>
        <location evidence="1">Microvillus membrane</location>
        <topology evidence="1">Multi-pass membrane protein</topology>
    </subcellularLocation>
</comment>
<evidence type="ECO:0000256" key="1">
    <source>
        <dbReference type="ARBA" id="ARBA00004475"/>
    </source>
</evidence>
<feature type="transmembrane region" description="Helical" evidence="7">
    <location>
        <begin position="72"/>
        <end position="94"/>
    </location>
</feature>
<evidence type="ECO:0000256" key="4">
    <source>
        <dbReference type="ARBA" id="ARBA00022989"/>
    </source>
</evidence>
<feature type="non-terminal residue" evidence="8">
    <location>
        <position position="709"/>
    </location>
</feature>
<feature type="transmembrane region" description="Helical" evidence="7">
    <location>
        <begin position="348"/>
        <end position="373"/>
    </location>
</feature>
<evidence type="ECO:0000256" key="5">
    <source>
        <dbReference type="ARBA" id="ARBA00023136"/>
    </source>
</evidence>
<accession>A0A851EZP7</accession>
<dbReference type="GO" id="GO:0016324">
    <property type="term" value="C:apical plasma membrane"/>
    <property type="evidence" value="ECO:0007669"/>
    <property type="project" value="TreeGrafter"/>
</dbReference>
<feature type="transmembrane region" description="Helical" evidence="7">
    <location>
        <begin position="655"/>
        <end position="677"/>
    </location>
</feature>
<dbReference type="GO" id="GO:0015485">
    <property type="term" value="F:cholesterol binding"/>
    <property type="evidence" value="ECO:0007669"/>
    <property type="project" value="TreeGrafter"/>
</dbReference>
<organism evidence="8 9">
    <name type="scientific">Pitta sordida</name>
    <name type="common">Hooded pitta</name>
    <dbReference type="NCBI Taxonomy" id="9163"/>
    <lineage>
        <taxon>Eukaryota</taxon>
        <taxon>Metazoa</taxon>
        <taxon>Chordata</taxon>
        <taxon>Craniata</taxon>
        <taxon>Vertebrata</taxon>
        <taxon>Euteleostomi</taxon>
        <taxon>Archelosauria</taxon>
        <taxon>Archosauria</taxon>
        <taxon>Dinosauria</taxon>
        <taxon>Saurischia</taxon>
        <taxon>Theropoda</taxon>
        <taxon>Coelurosauria</taxon>
        <taxon>Aves</taxon>
        <taxon>Neognathae</taxon>
        <taxon>Neoaves</taxon>
        <taxon>Telluraves</taxon>
        <taxon>Australaves</taxon>
        <taxon>Passeriformes</taxon>
        <taxon>Pittidae</taxon>
        <taxon>Pitta</taxon>
    </lineage>
</organism>
<feature type="transmembrane region" description="Helical" evidence="7">
    <location>
        <begin position="23"/>
        <end position="51"/>
    </location>
</feature>
<feature type="non-terminal residue" evidence="8">
    <location>
        <position position="1"/>
    </location>
</feature>
<evidence type="ECO:0000256" key="3">
    <source>
        <dbReference type="ARBA" id="ARBA00022692"/>
    </source>
</evidence>
<evidence type="ECO:0000256" key="7">
    <source>
        <dbReference type="SAM" id="Phobius"/>
    </source>
</evidence>
<dbReference type="EMBL" id="WEKX01003190">
    <property type="protein sequence ID" value="NWI85798.1"/>
    <property type="molecule type" value="Genomic_DNA"/>
</dbReference>
<dbReference type="Proteomes" id="UP000633448">
    <property type="component" value="Unassembled WGS sequence"/>
</dbReference>
<proteinExistence type="inferred from homology"/>
<sequence>ELLRAALNDPGSVRTSQVVQYELGYVVCAAVALLFTVAVPVAGMCFCYCRSRRRCGGRLRAHRRSLGCRRHCLLACLSFTSLIILVSVTCALVTSQRVKGQMEPGLGAVPTTLRTLRQHLANVPQVGPRGGRATSGVAAFPSGDRLGGERRLAAARAELEPALRERRRGGVALLDDPRCTSCASALGRAQSLELGADYGKVPSVEKVLKAMEGLPRSDFAEMIRQGNGTFNSIPELAVERMAQVIQDLREELSRTAEKVQSIADGFPLPDYTRPVSEALGKAEERSRPYLREVERFEHYRWIAGTVLCSIILLILACNVTGMALGAYGLSKREDPSDYECRGEAGAKFLLVGVGLAFLFSWLLILLVFATFLVGGNIQTLVCRNWVNQEIYKFIDTPGNLPPSMNLTRHLNLRRDSNLSATYRECKSGAGLWEVLQLDGSYDLDEHLKTPKYTAEFQKRLGDFSAHLGHVRLLRSEGRQDLETFARSGLDEVEYGRFQEEMRNPVVQTSLPGLARNLEGLQKMQRNSTVAGLLGAEARALWQMQNSTVRAQEALVAKLGESVQFLSRLAPHLKERVKRTLATTASVEARLPVQAQQILRQEIGCFTRKELRYFTQYLNWVGQMLREDVASCQPLATALDNGRVILCDRIADPWNAFWFSLGCCTFFLIPNIIFAIRLSKHFRPIRNRLISTGSEETCPFHIPRVTALKL</sequence>
<dbReference type="GO" id="GO:0005929">
    <property type="term" value="C:cilium"/>
    <property type="evidence" value="ECO:0007669"/>
    <property type="project" value="TreeGrafter"/>
</dbReference>
<dbReference type="GO" id="GO:0009986">
    <property type="term" value="C:cell surface"/>
    <property type="evidence" value="ECO:0007669"/>
    <property type="project" value="TreeGrafter"/>
</dbReference>
<reference evidence="8" key="1">
    <citation type="submission" date="2019-10" db="EMBL/GenBank/DDBJ databases">
        <title>Bird 10,000 Genomes (B10K) Project - Family phase.</title>
        <authorList>
            <person name="Zhang G."/>
        </authorList>
    </citation>
    <scope>NUCLEOTIDE SEQUENCE</scope>
    <source>
        <strain evidence="8">B10K-DU-002-53</strain>
        <tissue evidence="8">Muscle</tissue>
    </source>
</reference>
<keyword evidence="6" id="KW-0325">Glycoprotein</keyword>
<name>A0A851EZP7_PITSO</name>
<comment type="similarity">
    <text evidence="2">Belongs to the prominin family.</text>
</comment>
<comment type="caution">
    <text evidence="8">The sequence shown here is derived from an EMBL/GenBank/DDBJ whole genome shotgun (WGS) entry which is preliminary data.</text>
</comment>
<protein>
    <submittedName>
        <fullName evidence="8">PROM2 protein</fullName>
    </submittedName>
</protein>
<evidence type="ECO:0000313" key="9">
    <source>
        <dbReference type="Proteomes" id="UP000633448"/>
    </source>
</evidence>
<evidence type="ECO:0000313" key="8">
    <source>
        <dbReference type="EMBL" id="NWI85798.1"/>
    </source>
</evidence>
<dbReference type="Pfam" id="PF05478">
    <property type="entry name" value="Prominin"/>
    <property type="match status" value="2"/>
</dbReference>
<dbReference type="InterPro" id="IPR008795">
    <property type="entry name" value="Prominin"/>
</dbReference>
<gene>
    <name evidence="8" type="primary">Prom2</name>
    <name evidence="8" type="ORF">PITSOR_R04239</name>
</gene>
<keyword evidence="3 7" id="KW-0812">Transmembrane</keyword>